<evidence type="ECO:0000256" key="8">
    <source>
        <dbReference type="ARBA" id="ARBA00049243"/>
    </source>
</evidence>
<dbReference type="InterPro" id="IPR036291">
    <property type="entry name" value="NAD(P)-bd_dom_sf"/>
</dbReference>
<dbReference type="Pfam" id="PF08240">
    <property type="entry name" value="ADH_N"/>
    <property type="match status" value="1"/>
</dbReference>
<comment type="similarity">
    <text evidence="2">Belongs to the zinc-containing alcohol dehydrogenase family.</text>
</comment>
<dbReference type="PANTHER" id="PTHR42940:SF8">
    <property type="entry name" value="VACUOLAR PROTEIN SORTING-ASSOCIATED PROTEIN 11"/>
    <property type="match status" value="1"/>
</dbReference>
<keyword evidence="4" id="KW-0479">Metal-binding</keyword>
<dbReference type="EC" id="1.1.1.1" evidence="3"/>
<dbReference type="Gene3D" id="3.40.50.720">
    <property type="entry name" value="NAD(P)-binding Rossmann-like Domain"/>
    <property type="match status" value="1"/>
</dbReference>
<evidence type="ECO:0000313" key="11">
    <source>
        <dbReference type="Proteomes" id="UP000000323"/>
    </source>
</evidence>
<dbReference type="GO" id="GO:0005737">
    <property type="term" value="C:cytoplasm"/>
    <property type="evidence" value="ECO:0007669"/>
    <property type="project" value="TreeGrafter"/>
</dbReference>
<evidence type="ECO:0000256" key="1">
    <source>
        <dbReference type="ARBA" id="ARBA00001947"/>
    </source>
</evidence>
<gene>
    <name evidence="10" type="ordered locus">Tter_0303</name>
</gene>
<dbReference type="Proteomes" id="UP000000323">
    <property type="component" value="Chromosome 1"/>
</dbReference>
<dbReference type="InterPro" id="IPR020843">
    <property type="entry name" value="ER"/>
</dbReference>
<feature type="domain" description="Enoyl reductase (ER)" evidence="9">
    <location>
        <begin position="14"/>
        <end position="329"/>
    </location>
</feature>
<comment type="cofactor">
    <cofactor evidence="1">
        <name>Zn(2+)</name>
        <dbReference type="ChEBI" id="CHEBI:29105"/>
    </cofactor>
</comment>
<accession>D1CE69</accession>
<dbReference type="CDD" id="cd08298">
    <property type="entry name" value="CAD2"/>
    <property type="match status" value="1"/>
</dbReference>
<dbReference type="NCBIfam" id="TIGR02822">
    <property type="entry name" value="adh_fam_2"/>
    <property type="match status" value="1"/>
</dbReference>
<organism evidence="10 11">
    <name type="scientific">Thermobaculum terrenum (strain ATCC BAA-798 / CCMEE 7001 / YNP1)</name>
    <dbReference type="NCBI Taxonomy" id="525904"/>
    <lineage>
        <taxon>Bacteria</taxon>
        <taxon>Bacillati</taxon>
        <taxon>Chloroflexota</taxon>
        <taxon>Chloroflexia</taxon>
        <taxon>Candidatus Thermobaculales</taxon>
        <taxon>Candidatus Thermobaculaceae</taxon>
        <taxon>Thermobaculum</taxon>
    </lineage>
</organism>
<dbReference type="STRING" id="525904.Tter_0303"/>
<evidence type="ECO:0000256" key="5">
    <source>
        <dbReference type="ARBA" id="ARBA00022833"/>
    </source>
</evidence>
<evidence type="ECO:0000256" key="7">
    <source>
        <dbReference type="ARBA" id="ARBA00049164"/>
    </source>
</evidence>
<dbReference type="HOGENOM" id="CLU_026673_20_7_0"/>
<comment type="catalytic activity">
    <reaction evidence="7">
        <text>a secondary alcohol + NAD(+) = a ketone + NADH + H(+)</text>
        <dbReference type="Rhea" id="RHEA:10740"/>
        <dbReference type="ChEBI" id="CHEBI:15378"/>
        <dbReference type="ChEBI" id="CHEBI:17087"/>
        <dbReference type="ChEBI" id="CHEBI:35681"/>
        <dbReference type="ChEBI" id="CHEBI:57540"/>
        <dbReference type="ChEBI" id="CHEBI:57945"/>
        <dbReference type="EC" id="1.1.1.1"/>
    </reaction>
</comment>
<comment type="catalytic activity">
    <reaction evidence="8">
        <text>a primary alcohol + NAD(+) = an aldehyde + NADH + H(+)</text>
        <dbReference type="Rhea" id="RHEA:10736"/>
        <dbReference type="ChEBI" id="CHEBI:15378"/>
        <dbReference type="ChEBI" id="CHEBI:15734"/>
        <dbReference type="ChEBI" id="CHEBI:17478"/>
        <dbReference type="ChEBI" id="CHEBI:57540"/>
        <dbReference type="ChEBI" id="CHEBI:57945"/>
        <dbReference type="EC" id="1.1.1.1"/>
    </reaction>
</comment>
<dbReference type="InterPro" id="IPR014187">
    <property type="entry name" value="ADH_Zn_typ-2"/>
</dbReference>
<dbReference type="GO" id="GO:0046872">
    <property type="term" value="F:metal ion binding"/>
    <property type="evidence" value="ECO:0007669"/>
    <property type="project" value="UniProtKB-KW"/>
</dbReference>
<evidence type="ECO:0000259" key="9">
    <source>
        <dbReference type="SMART" id="SM00829"/>
    </source>
</evidence>
<evidence type="ECO:0000256" key="3">
    <source>
        <dbReference type="ARBA" id="ARBA00013190"/>
    </source>
</evidence>
<keyword evidence="11" id="KW-1185">Reference proteome</keyword>
<keyword evidence="5" id="KW-0862">Zinc</keyword>
<dbReference type="InterPro" id="IPR011032">
    <property type="entry name" value="GroES-like_sf"/>
</dbReference>
<dbReference type="InterPro" id="IPR013154">
    <property type="entry name" value="ADH-like_N"/>
</dbReference>
<sequence>MKAQMLSEQLSIDRRPLKLVEVDEPSIGQKDLLIKVKACGVCHTDLHIVEGDIPLHKRPIVPGHQIVGVVEKVGEAVTRFSPGDRVGVPWLNWACGRCEYCQRGYENLCVNGKFTGWDVDGGYAEYQVTSEDFTYHIPDGYSDLQAAPLLCAGVVGYRALKLAKADNAERVGLYGFGASAHIAIQVLRYWGTRVFVFTRSREHQKLALELGAEWAGTANDDPGVLMQSSIIYAPAGDIIPQALGVLDKGGVLSLAGIYMTPIPQLDYELLRGEKVIVNVTNATRQDAIELLDLAPRVPIRTEIEVYPLEEANDVLLRLKESKINGSAVLQIS</sequence>
<dbReference type="eggNOG" id="COG1064">
    <property type="taxonomic scope" value="Bacteria"/>
</dbReference>
<protein>
    <recommendedName>
        <fullName evidence="3">alcohol dehydrogenase</fullName>
        <ecNumber evidence="3">1.1.1.1</ecNumber>
    </recommendedName>
</protein>
<dbReference type="OrthoDB" id="9806940at2"/>
<reference evidence="11" key="1">
    <citation type="journal article" date="2010" name="Stand. Genomic Sci.">
        <title>Complete genome sequence of 'Thermobaculum terrenum' type strain (YNP1).</title>
        <authorList>
            <person name="Kiss H."/>
            <person name="Cleland D."/>
            <person name="Lapidus A."/>
            <person name="Lucas S."/>
            <person name="Glavina Del Rio T."/>
            <person name="Nolan M."/>
            <person name="Tice H."/>
            <person name="Han C."/>
            <person name="Goodwin L."/>
            <person name="Pitluck S."/>
            <person name="Liolios K."/>
            <person name="Ivanova N."/>
            <person name="Mavromatis K."/>
            <person name="Ovchinnikova G."/>
            <person name="Pati A."/>
            <person name="Chen A."/>
            <person name="Palaniappan K."/>
            <person name="Land M."/>
            <person name="Hauser L."/>
            <person name="Chang Y."/>
            <person name="Jeffries C."/>
            <person name="Lu M."/>
            <person name="Brettin T."/>
            <person name="Detter J."/>
            <person name="Goker M."/>
            <person name="Tindall B."/>
            <person name="Beck B."/>
            <person name="McDermott T."/>
            <person name="Woyke T."/>
            <person name="Bristow J."/>
            <person name="Eisen J."/>
            <person name="Markowitz V."/>
            <person name="Hugenholtz P."/>
            <person name="Kyrpides N."/>
            <person name="Klenk H."/>
            <person name="Cheng J."/>
        </authorList>
    </citation>
    <scope>NUCLEOTIDE SEQUENCE [LARGE SCALE GENOMIC DNA]</scope>
    <source>
        <strain evidence="11">ATCC BAA-798 / YNP1</strain>
    </source>
</reference>
<evidence type="ECO:0000256" key="2">
    <source>
        <dbReference type="ARBA" id="ARBA00008072"/>
    </source>
</evidence>
<dbReference type="SMART" id="SM00829">
    <property type="entry name" value="PKS_ER"/>
    <property type="match status" value="1"/>
</dbReference>
<keyword evidence="6" id="KW-0560">Oxidoreductase</keyword>
<evidence type="ECO:0000256" key="4">
    <source>
        <dbReference type="ARBA" id="ARBA00022723"/>
    </source>
</evidence>
<dbReference type="Gene3D" id="3.90.180.10">
    <property type="entry name" value="Medium-chain alcohol dehydrogenases, catalytic domain"/>
    <property type="match status" value="1"/>
</dbReference>
<dbReference type="RefSeq" id="WP_012874260.1">
    <property type="nucleotide sequence ID" value="NC_013525.1"/>
</dbReference>
<dbReference type="GO" id="GO:0004022">
    <property type="term" value="F:alcohol dehydrogenase (NAD+) activity"/>
    <property type="evidence" value="ECO:0007669"/>
    <property type="project" value="UniProtKB-EC"/>
</dbReference>
<evidence type="ECO:0000256" key="6">
    <source>
        <dbReference type="ARBA" id="ARBA00023002"/>
    </source>
</evidence>
<dbReference type="EMBL" id="CP001825">
    <property type="protein sequence ID" value="ACZ41225.1"/>
    <property type="molecule type" value="Genomic_DNA"/>
</dbReference>
<dbReference type="KEGG" id="ttr:Tter_0303"/>
<proteinExistence type="inferred from homology"/>
<dbReference type="AlphaFoldDB" id="D1CE69"/>
<dbReference type="PANTHER" id="PTHR42940">
    <property type="entry name" value="ALCOHOL DEHYDROGENASE 1-RELATED"/>
    <property type="match status" value="1"/>
</dbReference>
<name>D1CE69_THET1</name>
<dbReference type="SUPFAM" id="SSF50129">
    <property type="entry name" value="GroES-like"/>
    <property type="match status" value="1"/>
</dbReference>
<dbReference type="SUPFAM" id="SSF51735">
    <property type="entry name" value="NAD(P)-binding Rossmann-fold domains"/>
    <property type="match status" value="1"/>
</dbReference>
<evidence type="ECO:0000313" key="10">
    <source>
        <dbReference type="EMBL" id="ACZ41225.1"/>
    </source>
</evidence>